<dbReference type="GO" id="GO:0004553">
    <property type="term" value="F:hydrolase activity, hydrolyzing O-glycosyl compounds"/>
    <property type="evidence" value="ECO:0007669"/>
    <property type="project" value="InterPro"/>
</dbReference>
<keyword evidence="5" id="KW-1185">Reference proteome</keyword>
<dbReference type="Proteomes" id="UP000215545">
    <property type="component" value="Unassembled WGS sequence"/>
</dbReference>
<dbReference type="Gene3D" id="3.40.50.2000">
    <property type="entry name" value="Glycogen Phosphorylase B"/>
    <property type="match status" value="2"/>
</dbReference>
<dbReference type="PANTHER" id="PTHR43174:SF3">
    <property type="entry name" value="UDP-N-ACETYLGLUCOSAMINE 2-EPIMERASE"/>
    <property type="match status" value="1"/>
</dbReference>
<dbReference type="PANTHER" id="PTHR43174">
    <property type="entry name" value="UDP-N-ACETYLGLUCOSAMINE 2-EPIMERASE"/>
    <property type="match status" value="1"/>
</dbReference>
<dbReference type="STRING" id="1017273.SAMN05443094_102372"/>
<evidence type="ECO:0000259" key="1">
    <source>
        <dbReference type="Pfam" id="PF02350"/>
    </source>
</evidence>
<reference evidence="3 4" key="1">
    <citation type="submission" date="2017-01" db="EMBL/GenBank/DDBJ databases">
        <authorList>
            <person name="Mah S.A."/>
            <person name="Swanson W.J."/>
            <person name="Moy G.W."/>
            <person name="Vacquier V.D."/>
        </authorList>
    </citation>
    <scope>NUCLEOTIDE SEQUENCE [LARGE SCALE GENOMIC DNA]</scope>
    <source>
        <strain evidence="3 4">NIO-1016</strain>
    </source>
</reference>
<proteinExistence type="predicted"/>
<dbReference type="InterPro" id="IPR020004">
    <property type="entry name" value="UDP-GlcNAc_Epase"/>
</dbReference>
<evidence type="ECO:0000313" key="3">
    <source>
        <dbReference type="EMBL" id="SIQ38358.1"/>
    </source>
</evidence>
<organism evidence="3 4">
    <name type="scientific">Domibacillus enclensis</name>
    <dbReference type="NCBI Taxonomy" id="1017273"/>
    <lineage>
        <taxon>Bacteria</taxon>
        <taxon>Bacillati</taxon>
        <taxon>Bacillota</taxon>
        <taxon>Bacilli</taxon>
        <taxon>Bacillales</taxon>
        <taxon>Bacillaceae</taxon>
        <taxon>Domibacillus</taxon>
    </lineage>
</organism>
<accession>A0A1N6SB83</accession>
<protein>
    <submittedName>
        <fullName evidence="2">UDP-N-acetylglucosamine 2-epimerase (Hydrolyzing)</fullName>
    </submittedName>
    <submittedName>
        <fullName evidence="3">UDP-N-acetylglucosamine 2-epimerase (Non-hydrolysing)/GDP/UDP-N,N'-diacetylbacillosamine 2-epimerase (Hydrolysing)</fullName>
    </submittedName>
</protein>
<dbReference type="InterPro" id="IPR029767">
    <property type="entry name" value="WecB-like"/>
</dbReference>
<dbReference type="EMBL" id="MWSK01000002">
    <property type="protein sequence ID" value="OXS79272.1"/>
    <property type="molecule type" value="Genomic_DNA"/>
</dbReference>
<dbReference type="RefSeq" id="WP_045849660.1">
    <property type="nucleotide sequence ID" value="NZ_FTLX01000002.1"/>
</dbReference>
<feature type="domain" description="UDP-N-acetylglucosamine 2-epimerase" evidence="1">
    <location>
        <begin position="24"/>
        <end position="370"/>
    </location>
</feature>
<dbReference type="Proteomes" id="UP000186385">
    <property type="component" value="Unassembled WGS sequence"/>
</dbReference>
<reference evidence="5" key="2">
    <citation type="submission" date="2017-03" db="EMBL/GenBank/DDBJ databases">
        <title>Bacillus sp. V-88(T) DSM27956, whole genome shotgun sequencing project.</title>
        <authorList>
            <person name="Dastager S.G."/>
            <person name="Neurgaonkar P.S."/>
            <person name="Dharne M.S."/>
        </authorList>
    </citation>
    <scope>NUCLEOTIDE SEQUENCE [LARGE SCALE GENOMIC DNA]</scope>
    <source>
        <strain evidence="5">DSM 25145</strain>
    </source>
</reference>
<name>A0A1N6SB83_9BACI</name>
<dbReference type="EMBL" id="FTLX01000002">
    <property type="protein sequence ID" value="SIQ38358.1"/>
    <property type="molecule type" value="Genomic_DNA"/>
</dbReference>
<dbReference type="AlphaFoldDB" id="A0A1N6SB83"/>
<dbReference type="GO" id="GO:0006047">
    <property type="term" value="P:UDP-N-acetylglucosamine metabolic process"/>
    <property type="evidence" value="ECO:0007669"/>
    <property type="project" value="InterPro"/>
</dbReference>
<gene>
    <name evidence="2" type="ORF">B1B05_05740</name>
    <name evidence="3" type="ORF">SAMN05443094_102372</name>
</gene>
<dbReference type="OrthoDB" id="9803238at2"/>
<sequence length="388" mass="43606">MTKRKICVVTGTRAEYGLLYWLMKKIQEDDELELQLVVTSMHLSSEFGLTYKQIEADGFVIDEKIEMLLSSDTPSAISKSLGLGIIGLADSFMRLQPDLIVILGDRFEALAVAQTAMIQRIPIAHIHGGELTEGLIDDPIRHSITKMSHIHFAAAEPYRKRIIQMGEQPESVFNVGAPGIDGIKKVTLLSKQNLSKAIHFDLDNFFLVTLHPTTLEKHTSAVHIDLLLNVLNSFQDHQVIFTKTNADTEGRIINQKIEEYVQKNQEKTRIYDSMGQIKYLSALSHCEAVIGNSSSGLIEAPFFYKPTVNIGDRQRGRLKADSVIDCEFDKNKVRMAIEKALSSSFQRQIRNMKLPYGEGKTSEEIVAILKQIPLDSIIKKQFYEIGGE</sequence>
<dbReference type="NCBIfam" id="TIGR03568">
    <property type="entry name" value="NeuC_NnaA"/>
    <property type="match status" value="1"/>
</dbReference>
<evidence type="ECO:0000313" key="2">
    <source>
        <dbReference type="EMBL" id="OXS79272.1"/>
    </source>
</evidence>
<dbReference type="CDD" id="cd03786">
    <property type="entry name" value="GTB_UDP-GlcNAc_2-Epimerase"/>
    <property type="match status" value="1"/>
</dbReference>
<evidence type="ECO:0000313" key="4">
    <source>
        <dbReference type="Proteomes" id="UP000186385"/>
    </source>
</evidence>
<dbReference type="InterPro" id="IPR003331">
    <property type="entry name" value="UDP_GlcNAc_Epimerase_2_dom"/>
</dbReference>
<dbReference type="Pfam" id="PF02350">
    <property type="entry name" value="Epimerase_2"/>
    <property type="match status" value="1"/>
</dbReference>
<evidence type="ECO:0000313" key="5">
    <source>
        <dbReference type="Proteomes" id="UP000215545"/>
    </source>
</evidence>
<reference evidence="2" key="3">
    <citation type="submission" date="2017-03" db="EMBL/GenBank/DDBJ databases">
        <authorList>
            <person name="Dastager S.G."/>
            <person name="Neurgaonkar P.S."/>
            <person name="Dharne M.S."/>
        </authorList>
    </citation>
    <scope>NUCLEOTIDE SEQUENCE</scope>
    <source>
        <strain evidence="2">DSM 25145</strain>
    </source>
</reference>
<dbReference type="SUPFAM" id="SSF53756">
    <property type="entry name" value="UDP-Glycosyltransferase/glycogen phosphorylase"/>
    <property type="match status" value="1"/>
</dbReference>